<feature type="domain" description="TRNA-binding" evidence="17">
    <location>
        <begin position="578"/>
        <end position="680"/>
    </location>
</feature>
<dbReference type="InterPro" id="IPR012340">
    <property type="entry name" value="NA-bd_OB-fold"/>
</dbReference>
<evidence type="ECO:0000256" key="7">
    <source>
        <dbReference type="ARBA" id="ARBA00022598"/>
    </source>
</evidence>
<dbReference type="EC" id="6.1.1.10" evidence="16"/>
<evidence type="ECO:0000256" key="12">
    <source>
        <dbReference type="ARBA" id="ARBA00022884"/>
    </source>
</evidence>
<evidence type="ECO:0000313" key="18">
    <source>
        <dbReference type="EMBL" id="MBC3442698.1"/>
    </source>
</evidence>
<dbReference type="Gene3D" id="1.10.730.10">
    <property type="entry name" value="Isoleucyl-tRNA Synthetase, Domain 1"/>
    <property type="match status" value="1"/>
</dbReference>
<evidence type="ECO:0000256" key="15">
    <source>
        <dbReference type="ARBA" id="ARBA00047364"/>
    </source>
</evidence>
<dbReference type="InterPro" id="IPR004495">
    <property type="entry name" value="Met-tRNA-synth_bsu_C"/>
</dbReference>
<dbReference type="CDD" id="cd07957">
    <property type="entry name" value="Anticodon_Ia_Met"/>
    <property type="match status" value="1"/>
</dbReference>
<dbReference type="SUPFAM" id="SSF52374">
    <property type="entry name" value="Nucleotidylyl transferase"/>
    <property type="match status" value="1"/>
</dbReference>
<dbReference type="GO" id="GO:0005829">
    <property type="term" value="C:cytosol"/>
    <property type="evidence" value="ECO:0007669"/>
    <property type="project" value="TreeGrafter"/>
</dbReference>
<dbReference type="GO" id="GO:0046872">
    <property type="term" value="F:metal ion binding"/>
    <property type="evidence" value="ECO:0007669"/>
    <property type="project" value="UniProtKB-KW"/>
</dbReference>
<evidence type="ECO:0000256" key="6">
    <source>
        <dbReference type="ARBA" id="ARBA00022555"/>
    </source>
</evidence>
<reference evidence="18" key="2">
    <citation type="journal article" date="2020" name="Microorganisms">
        <title>Reliable Identification of Environmental Pseudomonas Isolates Using the rpoD Gene.</title>
        <authorList>
            <consortium name="The Broad Institute Genome Sequencing Platform"/>
            <person name="Girard L."/>
            <person name="Lood C."/>
            <person name="Rokni-Zadeh H."/>
            <person name="van Noort V."/>
            <person name="Lavigne R."/>
            <person name="De Mot R."/>
        </authorList>
    </citation>
    <scope>NUCLEOTIDE SEQUENCE</scope>
    <source>
        <strain evidence="18">SWRI10</strain>
    </source>
</reference>
<protein>
    <recommendedName>
        <fullName evidence="16">Methionine--tRNA ligase</fullName>
        <ecNumber evidence="16">6.1.1.10</ecNumber>
    </recommendedName>
    <alternativeName>
        <fullName evidence="16">Methionyl-tRNA synthetase</fullName>
        <shortName evidence="16">MetRS</shortName>
    </alternativeName>
</protein>
<comment type="function">
    <text evidence="1 16">Is required not only for elongation of protein synthesis but also for the initiation of all mRNA translation through initiator tRNA(fMet) aminoacylation.</text>
</comment>
<dbReference type="InterPro" id="IPR014729">
    <property type="entry name" value="Rossmann-like_a/b/a_fold"/>
</dbReference>
<feature type="short sequence motif" description="'HIGH' region" evidence="16">
    <location>
        <begin position="14"/>
        <end position="24"/>
    </location>
</feature>
<dbReference type="HAMAP" id="MF_00098">
    <property type="entry name" value="Met_tRNA_synth_type1"/>
    <property type="match status" value="1"/>
</dbReference>
<evidence type="ECO:0000256" key="3">
    <source>
        <dbReference type="ARBA" id="ARBA00008258"/>
    </source>
</evidence>
<comment type="cofactor">
    <cofactor evidence="16">
        <name>Zn(2+)</name>
        <dbReference type="ChEBI" id="CHEBI:29105"/>
    </cofactor>
    <text evidence="16">Binds 1 zinc ion per subunit.</text>
</comment>
<dbReference type="Gene3D" id="2.20.28.20">
    <property type="entry name" value="Methionyl-tRNA synthetase, Zn-domain"/>
    <property type="match status" value="1"/>
</dbReference>
<dbReference type="PANTHER" id="PTHR45765">
    <property type="entry name" value="METHIONINE--TRNA LIGASE"/>
    <property type="match status" value="1"/>
</dbReference>
<accession>A0A923G448</accession>
<organism evidence="18">
    <name type="scientific">Pseudomonas urmiensis</name>
    <dbReference type="NCBI Taxonomy" id="2745493"/>
    <lineage>
        <taxon>Bacteria</taxon>
        <taxon>Pseudomonadati</taxon>
        <taxon>Pseudomonadota</taxon>
        <taxon>Gammaproteobacteria</taxon>
        <taxon>Pseudomonadales</taxon>
        <taxon>Pseudomonadaceae</taxon>
        <taxon>Pseudomonas</taxon>
    </lineage>
</organism>
<dbReference type="AlphaFoldDB" id="A0A923G448"/>
<reference evidence="20 21" key="1">
    <citation type="journal article" date="2012" name="Plant Soil">
        <title>Screening of plant growth-promoting traits in arsenic-resistant bacteria isolated from the rhizosphere of soybean plants from Argentinean agricultural soil.</title>
        <authorList>
            <person name="Wevar Oller A.L."/>
            <person name="Talano M.A."/>
            <person name="Agostini E."/>
        </authorList>
    </citation>
    <scope>NUCLEOTIDE SEQUENCE [LARGE SCALE GENOMIC DNA]</scope>
    <source>
        <strain evidence="20 21">AW4</strain>
    </source>
</reference>
<keyword evidence="9 16" id="KW-0547">Nucleotide-binding</keyword>
<dbReference type="EMBL" id="JABWRE010000015">
    <property type="protein sequence ID" value="MBC3442698.1"/>
    <property type="molecule type" value="Genomic_DNA"/>
</dbReference>
<feature type="binding site" evidence="16">
    <location>
        <position position="158"/>
    </location>
    <ligand>
        <name>Zn(2+)</name>
        <dbReference type="ChEBI" id="CHEBI:29105"/>
    </ligand>
</feature>
<dbReference type="PROSITE" id="PS00178">
    <property type="entry name" value="AA_TRNA_LIGASE_I"/>
    <property type="match status" value="1"/>
</dbReference>
<dbReference type="InterPro" id="IPR009080">
    <property type="entry name" value="tRNAsynth_Ia_anticodon-bd"/>
</dbReference>
<dbReference type="FunFam" id="2.20.28.20:FF:000001">
    <property type="entry name" value="Methionine--tRNA ligase"/>
    <property type="match status" value="1"/>
</dbReference>
<reference evidence="18" key="3">
    <citation type="submission" date="2020-07" db="EMBL/GenBank/DDBJ databases">
        <authorList>
            <person name="Lood C."/>
            <person name="Girard L."/>
        </authorList>
    </citation>
    <scope>NUCLEOTIDE SEQUENCE</scope>
    <source>
        <strain evidence="18">SWRI10</strain>
    </source>
</reference>
<dbReference type="NCBIfam" id="TIGR00399">
    <property type="entry name" value="metG_C_term"/>
    <property type="match status" value="1"/>
</dbReference>
<dbReference type="RefSeq" id="WP_186556219.1">
    <property type="nucleotide sequence ID" value="NZ_JABWRE020000001.1"/>
</dbReference>
<evidence type="ECO:0000256" key="2">
    <source>
        <dbReference type="ARBA" id="ARBA00004496"/>
    </source>
</evidence>
<dbReference type="Pfam" id="PF09334">
    <property type="entry name" value="tRNA-synt_1g"/>
    <property type="match status" value="1"/>
</dbReference>
<gene>
    <name evidence="16 18" type="primary">metG</name>
    <name evidence="19" type="ORF">HU737_016595</name>
    <name evidence="18" type="ORF">HU737_18575</name>
    <name evidence="20" type="ORF">KW869_12805</name>
</gene>
<comment type="similarity">
    <text evidence="3 16">Belongs to the class-I aminoacyl-tRNA synthetase family. MetG type 1 subfamily.</text>
</comment>
<dbReference type="SUPFAM" id="SSF47323">
    <property type="entry name" value="Anticodon-binding domain of a subclass of class I aminoacyl-tRNA synthetases"/>
    <property type="match status" value="1"/>
</dbReference>
<dbReference type="InterPro" id="IPR015413">
    <property type="entry name" value="Methionyl/Leucyl_tRNA_Synth"/>
</dbReference>
<dbReference type="Proteomes" id="UP001621534">
    <property type="component" value="Unassembled WGS sequence"/>
</dbReference>
<dbReference type="NCBIfam" id="NF001100">
    <property type="entry name" value="PRK00133.1"/>
    <property type="match status" value="1"/>
</dbReference>
<evidence type="ECO:0000256" key="16">
    <source>
        <dbReference type="HAMAP-Rule" id="MF_00098"/>
    </source>
</evidence>
<dbReference type="FunFam" id="2.40.50.140:FF:000042">
    <property type="entry name" value="Methionine--tRNA ligase"/>
    <property type="match status" value="1"/>
</dbReference>
<dbReference type="InterPro" id="IPR014758">
    <property type="entry name" value="Met-tRNA_synth"/>
</dbReference>
<dbReference type="GO" id="GO:0005524">
    <property type="term" value="F:ATP binding"/>
    <property type="evidence" value="ECO:0007669"/>
    <property type="project" value="UniProtKB-UniRule"/>
</dbReference>
<keyword evidence="12 16" id="KW-0694">RNA-binding</keyword>
<reference evidence="19" key="4">
    <citation type="submission" date="2021-06" db="EMBL/GenBank/DDBJ databases">
        <title>Updating the genus Pseudomonas: Description of 43 new species and partition of the Pseudomonas putida group.</title>
        <authorList>
            <person name="Girard L."/>
            <person name="Lood C."/>
            <person name="Vandamme P."/>
            <person name="Rokni-Zadeh H."/>
            <person name="Van Noort V."/>
            <person name="Hofte M."/>
            <person name="Lavigne R."/>
            <person name="De Mot R."/>
        </authorList>
    </citation>
    <scope>NUCLEOTIDE SEQUENCE</scope>
    <source>
        <strain evidence="19">SWRI10</strain>
    </source>
</reference>
<dbReference type="FunFam" id="1.10.730.10:FF:000005">
    <property type="entry name" value="Methionine--tRNA ligase"/>
    <property type="match status" value="1"/>
</dbReference>
<dbReference type="GO" id="GO:0000049">
    <property type="term" value="F:tRNA binding"/>
    <property type="evidence" value="ECO:0007669"/>
    <property type="project" value="UniProtKB-UniRule"/>
</dbReference>
<comment type="caution">
    <text evidence="18">The sequence shown here is derived from an EMBL/GenBank/DDBJ whole genome shotgun (WGS) entry which is preliminary data.</text>
</comment>
<dbReference type="InterPro" id="IPR002547">
    <property type="entry name" value="tRNA-bd_dom"/>
</dbReference>
<keyword evidence="21" id="KW-1185">Reference proteome</keyword>
<feature type="binding site" evidence="16">
    <location>
        <position position="148"/>
    </location>
    <ligand>
        <name>Zn(2+)</name>
        <dbReference type="ChEBI" id="CHEBI:29105"/>
    </ligand>
</feature>
<keyword evidence="13 16" id="KW-0648">Protein biosynthesis</keyword>
<comment type="subcellular location">
    <subcellularLocation>
        <location evidence="2 16">Cytoplasm</location>
    </subcellularLocation>
</comment>
<dbReference type="PROSITE" id="PS50886">
    <property type="entry name" value="TRBD"/>
    <property type="match status" value="1"/>
</dbReference>
<keyword evidence="14 16" id="KW-0030">Aminoacyl-tRNA synthetase</keyword>
<keyword evidence="8 16" id="KW-0479">Metal-binding</keyword>
<keyword evidence="7 16" id="KW-0436">Ligase</keyword>
<name>A0A923G448_9PSED</name>
<dbReference type="EMBL" id="JAHWXS010000012">
    <property type="protein sequence ID" value="MFK5734414.1"/>
    <property type="molecule type" value="Genomic_DNA"/>
</dbReference>
<dbReference type="Gene3D" id="3.40.50.620">
    <property type="entry name" value="HUPs"/>
    <property type="match status" value="1"/>
</dbReference>
<evidence type="ECO:0000256" key="10">
    <source>
        <dbReference type="ARBA" id="ARBA00022833"/>
    </source>
</evidence>
<dbReference type="GO" id="GO:0006431">
    <property type="term" value="P:methionyl-tRNA aminoacylation"/>
    <property type="evidence" value="ECO:0007669"/>
    <property type="project" value="UniProtKB-UniRule"/>
</dbReference>
<dbReference type="Pfam" id="PF01588">
    <property type="entry name" value="tRNA_bind"/>
    <property type="match status" value="1"/>
</dbReference>
<evidence type="ECO:0000256" key="1">
    <source>
        <dbReference type="ARBA" id="ARBA00003314"/>
    </source>
</evidence>
<dbReference type="InterPro" id="IPR029038">
    <property type="entry name" value="MetRS_Zn"/>
</dbReference>
<evidence type="ECO:0000256" key="11">
    <source>
        <dbReference type="ARBA" id="ARBA00022840"/>
    </source>
</evidence>
<dbReference type="PANTHER" id="PTHR45765:SF1">
    <property type="entry name" value="METHIONINE--TRNA LIGASE, CYTOPLASMIC"/>
    <property type="match status" value="1"/>
</dbReference>
<feature type="binding site" evidence="16">
    <location>
        <position position="145"/>
    </location>
    <ligand>
        <name>Zn(2+)</name>
        <dbReference type="ChEBI" id="CHEBI:29105"/>
    </ligand>
</feature>
<dbReference type="EMBL" id="JABWRE020000001">
    <property type="protein sequence ID" value="MBV4537588.1"/>
    <property type="molecule type" value="Genomic_DNA"/>
</dbReference>
<keyword evidence="6 16" id="KW-0820">tRNA-binding</keyword>
<comment type="subunit">
    <text evidence="4 16">Homodimer.</text>
</comment>
<dbReference type="Proteomes" id="UP000599879">
    <property type="component" value="Unassembled WGS sequence"/>
</dbReference>
<feature type="binding site" evidence="16">
    <location>
        <position position="161"/>
    </location>
    <ligand>
        <name>Zn(2+)</name>
        <dbReference type="ChEBI" id="CHEBI:29105"/>
    </ligand>
</feature>
<evidence type="ECO:0000256" key="5">
    <source>
        <dbReference type="ARBA" id="ARBA00022490"/>
    </source>
</evidence>
<dbReference type="InterPro" id="IPR041872">
    <property type="entry name" value="Anticodon_Met"/>
</dbReference>
<keyword evidence="10 16" id="KW-0862">Zinc</keyword>
<proteinExistence type="inferred from homology"/>
<evidence type="ECO:0000259" key="17">
    <source>
        <dbReference type="PROSITE" id="PS50886"/>
    </source>
</evidence>
<dbReference type="GO" id="GO:0004825">
    <property type="term" value="F:methionine-tRNA ligase activity"/>
    <property type="evidence" value="ECO:0007669"/>
    <property type="project" value="UniProtKB-UniRule"/>
</dbReference>
<dbReference type="PRINTS" id="PR01041">
    <property type="entry name" value="TRNASYNTHMET"/>
</dbReference>
<dbReference type="SUPFAM" id="SSF50249">
    <property type="entry name" value="Nucleic acid-binding proteins"/>
    <property type="match status" value="1"/>
</dbReference>
<feature type="binding site" evidence="16">
    <location>
        <position position="334"/>
    </location>
    <ligand>
        <name>ATP</name>
        <dbReference type="ChEBI" id="CHEBI:30616"/>
    </ligand>
</feature>
<evidence type="ECO:0000313" key="21">
    <source>
        <dbReference type="Proteomes" id="UP001621534"/>
    </source>
</evidence>
<feature type="short sequence motif" description="'KMSKS' region" evidence="16">
    <location>
        <begin position="331"/>
        <end position="335"/>
    </location>
</feature>
<evidence type="ECO:0000256" key="14">
    <source>
        <dbReference type="ARBA" id="ARBA00023146"/>
    </source>
</evidence>
<dbReference type="Gene3D" id="2.40.50.140">
    <property type="entry name" value="Nucleic acid-binding proteins"/>
    <property type="match status" value="1"/>
</dbReference>
<dbReference type="Pfam" id="PF19303">
    <property type="entry name" value="Anticodon_3"/>
    <property type="match status" value="1"/>
</dbReference>
<evidence type="ECO:0000256" key="4">
    <source>
        <dbReference type="ARBA" id="ARBA00011738"/>
    </source>
</evidence>
<evidence type="ECO:0000256" key="8">
    <source>
        <dbReference type="ARBA" id="ARBA00022723"/>
    </source>
</evidence>
<keyword evidence="11 16" id="KW-0067">ATP-binding</keyword>
<reference evidence="20" key="5">
    <citation type="submission" date="2021-07" db="EMBL/GenBank/DDBJ databases">
        <authorList>
            <person name="Wevar Oller A.L."/>
            <person name="Talano M.A."/>
            <person name="Torres Tejerizo G.A."/>
            <person name="Agostini E."/>
        </authorList>
    </citation>
    <scope>NUCLEOTIDE SEQUENCE</scope>
    <source>
        <strain evidence="20">AW4</strain>
    </source>
</reference>
<evidence type="ECO:0000313" key="20">
    <source>
        <dbReference type="EMBL" id="MFK5734414.1"/>
    </source>
</evidence>
<evidence type="ECO:0000313" key="19">
    <source>
        <dbReference type="EMBL" id="MBV4537588.1"/>
    </source>
</evidence>
<evidence type="ECO:0000256" key="13">
    <source>
        <dbReference type="ARBA" id="ARBA00022917"/>
    </source>
</evidence>
<dbReference type="InterPro" id="IPR001412">
    <property type="entry name" value="aa-tRNA-synth_I_CS"/>
</dbReference>
<dbReference type="CDD" id="cd02800">
    <property type="entry name" value="tRNA_bind_EcMetRS_like"/>
    <property type="match status" value="1"/>
</dbReference>
<comment type="catalytic activity">
    <reaction evidence="15 16">
        <text>tRNA(Met) + L-methionine + ATP = L-methionyl-tRNA(Met) + AMP + diphosphate</text>
        <dbReference type="Rhea" id="RHEA:13481"/>
        <dbReference type="Rhea" id="RHEA-COMP:9667"/>
        <dbReference type="Rhea" id="RHEA-COMP:9698"/>
        <dbReference type="ChEBI" id="CHEBI:30616"/>
        <dbReference type="ChEBI" id="CHEBI:33019"/>
        <dbReference type="ChEBI" id="CHEBI:57844"/>
        <dbReference type="ChEBI" id="CHEBI:78442"/>
        <dbReference type="ChEBI" id="CHEBI:78530"/>
        <dbReference type="ChEBI" id="CHEBI:456215"/>
        <dbReference type="EC" id="6.1.1.10"/>
    </reaction>
</comment>
<dbReference type="InterPro" id="IPR023458">
    <property type="entry name" value="Met-tRNA_ligase_1"/>
</dbReference>
<dbReference type="NCBIfam" id="TIGR00398">
    <property type="entry name" value="metG"/>
    <property type="match status" value="1"/>
</dbReference>
<sequence length="680" mass="75298">MSEPRQILVTSALPYANGSIHLGHMLEYIQTDMWVRFQKLRGNQCIYVCADDAHGSAIMLRAEKEGITPEQLIANVQAEHSGDFAEFLVDFDNFHSTHSEENRELSSLIYTRLREAGHIANRSVTQYFDPEKGMFLADRFIKGTCPKCAAEDQYGDNCEKCGATYAPTELKNPKSAISGATPVLKDSQHFFFKLPDFQAMLQQWTRSGTLQDAVANKLAEWLDSGLQEWDISRDAPYFGFEIPGEPGKYFYVWLDAPIGYMASFKNLCARRPELDFDAFWKEDSSAELYHFIGKDIVNFHALFWPAMLEGAGFRKPTAINVHGYLTVNGAKMSKSRGTFIKARTYLDHLAPEYLRYYYASKLGRGVDDLDLNLEDFVQKVNSDLVGKVVNIASRCAGFIHKGNEGVLVAGDAAPELSEAFLAAAPSIAEAYEARDFARAMREIMGLADRANAWIADKAPWSLAKQEGKQDEVQAICAQGVNLFRQLVIFLKPVLPVLAADAEAFLNVAPLTWNDHLSRLENHQLNAFKPLMSRIEPAKVEAMVAASKEDLLASQTSSAPAGNGELSKEPLSAEIEFDTFAAVDLRVALIVKAEAVPGADKLLQLTLDIGDERRNVFSGIKSAYPDPSKLEGRLTMMVANLKPRKMRFGMSEGMVMAAGPGGEEIYLLSPDSGAKPGQRIK</sequence>
<dbReference type="CDD" id="cd00814">
    <property type="entry name" value="MetRS_core"/>
    <property type="match status" value="1"/>
</dbReference>
<evidence type="ECO:0000256" key="9">
    <source>
        <dbReference type="ARBA" id="ARBA00022741"/>
    </source>
</evidence>
<dbReference type="SUPFAM" id="SSF57770">
    <property type="entry name" value="Methionyl-tRNA synthetase (MetRS), Zn-domain"/>
    <property type="match status" value="1"/>
</dbReference>
<keyword evidence="5 16" id="KW-0963">Cytoplasm</keyword>
<dbReference type="InterPro" id="IPR033911">
    <property type="entry name" value="MetRS_core"/>
</dbReference>